<dbReference type="InterPro" id="IPR026350">
    <property type="entry name" value="GxxExxY"/>
</dbReference>
<comment type="caution">
    <text evidence="1">The sequence shown here is derived from an EMBL/GenBank/DDBJ whole genome shotgun (WGS) entry which is preliminary data.</text>
</comment>
<gene>
    <name evidence="1" type="ORF">OMM_11507</name>
</gene>
<proteinExistence type="predicted"/>
<dbReference type="Proteomes" id="UP000189670">
    <property type="component" value="Unassembled WGS sequence"/>
</dbReference>
<feature type="non-terminal residue" evidence="1">
    <location>
        <position position="1"/>
    </location>
</feature>
<evidence type="ECO:0000313" key="1">
    <source>
        <dbReference type="EMBL" id="ETR67520.1"/>
    </source>
</evidence>
<dbReference type="AlphaFoldDB" id="A0A1V1NY60"/>
<protein>
    <recommendedName>
        <fullName evidence="3">PD-(D/E)XK nuclease superfamily protein</fullName>
    </recommendedName>
</protein>
<organism evidence="1 2">
    <name type="scientific">Candidatus Magnetoglobus multicellularis str. Araruama</name>
    <dbReference type="NCBI Taxonomy" id="890399"/>
    <lineage>
        <taxon>Bacteria</taxon>
        <taxon>Pseudomonadati</taxon>
        <taxon>Thermodesulfobacteriota</taxon>
        <taxon>Desulfobacteria</taxon>
        <taxon>Desulfobacterales</taxon>
        <taxon>Desulfobacteraceae</taxon>
        <taxon>Candidatus Magnetoglobus</taxon>
    </lineage>
</organism>
<evidence type="ECO:0000313" key="2">
    <source>
        <dbReference type="Proteomes" id="UP000189670"/>
    </source>
</evidence>
<dbReference type="Pfam" id="PF13366">
    <property type="entry name" value="PDDEXK_3"/>
    <property type="match status" value="1"/>
</dbReference>
<dbReference type="EMBL" id="ATBP01001340">
    <property type="protein sequence ID" value="ETR67520.1"/>
    <property type="molecule type" value="Genomic_DNA"/>
</dbReference>
<accession>A0A1V1NY60</accession>
<name>A0A1V1NY60_9BACT</name>
<sequence>KRFTFKNKYETRFIDEDGNLNIELLLTKFQELMKAEYRHADERFVEREGRLLFLAFLKPVINGEGFYFVEPETRNSNRMDIVITLNQNKFVIELKIWHGEKYAQEGREQLCNYLDSQNLKKGYMVFFNFNQNKSYEIINRSVNNKELFEITV</sequence>
<evidence type="ECO:0008006" key="3">
    <source>
        <dbReference type="Google" id="ProtNLM"/>
    </source>
</evidence>
<reference evidence="2" key="1">
    <citation type="submission" date="2012-11" db="EMBL/GenBank/DDBJ databases">
        <authorList>
            <person name="Lucero-Rivera Y.E."/>
            <person name="Tovar-Ramirez D."/>
        </authorList>
    </citation>
    <scope>NUCLEOTIDE SEQUENCE [LARGE SCALE GENOMIC DNA]</scope>
    <source>
        <strain evidence="2">Araruama</strain>
    </source>
</reference>